<dbReference type="SUPFAM" id="SSF56672">
    <property type="entry name" value="DNA/RNA polymerases"/>
    <property type="match status" value="1"/>
</dbReference>
<evidence type="ECO:0000313" key="18">
    <source>
        <dbReference type="Proteomes" id="UP001165481"/>
    </source>
</evidence>
<evidence type="ECO:0000256" key="12">
    <source>
        <dbReference type="ARBA" id="ARBA00023125"/>
    </source>
</evidence>
<evidence type="ECO:0000256" key="14">
    <source>
        <dbReference type="ARBA" id="ARBA00049244"/>
    </source>
</evidence>
<organism evidence="17 18">
    <name type="scientific">Mesosutterella faecium</name>
    <dbReference type="NCBI Taxonomy" id="2925194"/>
    <lineage>
        <taxon>Bacteria</taxon>
        <taxon>Pseudomonadati</taxon>
        <taxon>Pseudomonadota</taxon>
        <taxon>Betaproteobacteria</taxon>
        <taxon>Burkholderiales</taxon>
        <taxon>Sutterellaceae</taxon>
        <taxon>Mesosutterella</taxon>
    </lineage>
</organism>
<dbReference type="PANTHER" id="PTHR11076">
    <property type="entry name" value="DNA REPAIR POLYMERASE UMUC / TRANSFERASE FAMILY MEMBER"/>
    <property type="match status" value="1"/>
</dbReference>
<evidence type="ECO:0000256" key="15">
    <source>
        <dbReference type="HAMAP-Rule" id="MF_01113"/>
    </source>
</evidence>
<protein>
    <recommendedName>
        <fullName evidence="15">DNA polymerase IV</fullName>
        <shortName evidence="15">Pol IV</shortName>
        <ecNumber evidence="15">2.7.7.7</ecNumber>
    </recommendedName>
</protein>
<dbReference type="Pfam" id="PF00817">
    <property type="entry name" value="IMS"/>
    <property type="match status" value="1"/>
</dbReference>
<keyword evidence="6 15" id="KW-0548">Nucleotidyltransferase</keyword>
<feature type="binding site" evidence="15">
    <location>
        <position position="12"/>
    </location>
    <ligand>
        <name>Mg(2+)</name>
        <dbReference type="ChEBI" id="CHEBI:18420"/>
    </ligand>
</feature>
<keyword evidence="7 15" id="KW-0235">DNA replication</keyword>
<keyword evidence="5 15" id="KW-0808">Transferase</keyword>
<keyword evidence="8 15" id="KW-0479">Metal-binding</keyword>
<dbReference type="PROSITE" id="PS50173">
    <property type="entry name" value="UMUC"/>
    <property type="match status" value="1"/>
</dbReference>
<feature type="site" description="Substrate discrimination" evidence="15">
    <location>
        <position position="17"/>
    </location>
</feature>
<feature type="domain" description="UmuC" evidence="16">
    <location>
        <begin position="8"/>
        <end position="185"/>
    </location>
</feature>
<dbReference type="EMBL" id="JAKZJU020000001">
    <property type="protein sequence ID" value="MDL2059418.1"/>
    <property type="molecule type" value="Genomic_DNA"/>
</dbReference>
<keyword evidence="13 15" id="KW-0234">DNA repair</keyword>
<evidence type="ECO:0000256" key="2">
    <source>
        <dbReference type="ARBA" id="ARBA00010945"/>
    </source>
</evidence>
<evidence type="ECO:0000256" key="8">
    <source>
        <dbReference type="ARBA" id="ARBA00022723"/>
    </source>
</evidence>
<dbReference type="InterPro" id="IPR017961">
    <property type="entry name" value="DNA_pol_Y-fam_little_finger"/>
</dbReference>
<sequence>MKRPYRKIIHIDMDAFYASVEQLDRPELRGRPIAVGRGEGRSVVATASYEARAFGVHSAMPSFKAKALCPELVFVRPRMERYRQVSESVRAIFRRYTELVEPISIDEAFLDVSEGRLSGPEAAAAIKQDIRRELHLVASAGVSFNKFLAKVASDWNKPDGFFVIRPEDAVEFIAALPIEDFWGVGPVTATKMREAGIETGADLRKWSLGALVQVFGAAGESCYRFSRGIDERPVTPVHVRRSVGSETTLESNAVTLEEVLRELEPVELSLMRRLARSGFLGSTLTLKLKLPDFRGVTRSKSLGHPLQSPQEIRRLTRELAAEVSLPAAGVRLVGLSVSRGDRDEQLEAGASQLELGLSEGGSDPAP</sequence>
<evidence type="ECO:0000256" key="10">
    <source>
        <dbReference type="ARBA" id="ARBA00022842"/>
    </source>
</evidence>
<dbReference type="Pfam" id="PF11799">
    <property type="entry name" value="IMS_C"/>
    <property type="match status" value="1"/>
</dbReference>
<dbReference type="NCBIfam" id="NF002677">
    <property type="entry name" value="PRK02406.1"/>
    <property type="match status" value="1"/>
</dbReference>
<keyword evidence="9 15" id="KW-0227">DNA damage</keyword>
<keyword evidence="4 15" id="KW-0963">Cytoplasm</keyword>
<name>A0ABT7INE5_9BURK</name>
<keyword evidence="3 15" id="KW-0515">Mutator protein</keyword>
<evidence type="ECO:0000256" key="3">
    <source>
        <dbReference type="ARBA" id="ARBA00022457"/>
    </source>
</evidence>
<comment type="caution">
    <text evidence="17">The sequence shown here is derived from an EMBL/GenBank/DDBJ whole genome shotgun (WGS) entry which is preliminary data.</text>
</comment>
<evidence type="ECO:0000256" key="9">
    <source>
        <dbReference type="ARBA" id="ARBA00022763"/>
    </source>
</evidence>
<comment type="similarity">
    <text evidence="2 15">Belongs to the DNA polymerase type-Y family.</text>
</comment>
<dbReference type="InterPro" id="IPR050116">
    <property type="entry name" value="DNA_polymerase-Y"/>
</dbReference>
<feature type="active site" evidence="15">
    <location>
        <position position="107"/>
    </location>
</feature>
<dbReference type="InterPro" id="IPR001126">
    <property type="entry name" value="UmuC"/>
</dbReference>
<dbReference type="HAMAP" id="MF_01113">
    <property type="entry name" value="DNApol_IV"/>
    <property type="match status" value="1"/>
</dbReference>
<evidence type="ECO:0000256" key="1">
    <source>
        <dbReference type="ARBA" id="ARBA00004496"/>
    </source>
</evidence>
<dbReference type="Gene3D" id="3.40.1170.60">
    <property type="match status" value="1"/>
</dbReference>
<dbReference type="Gene3D" id="3.30.70.270">
    <property type="match status" value="1"/>
</dbReference>
<dbReference type="GO" id="GO:0003887">
    <property type="term" value="F:DNA-directed DNA polymerase activity"/>
    <property type="evidence" value="ECO:0007669"/>
    <property type="project" value="UniProtKB-EC"/>
</dbReference>
<dbReference type="InterPro" id="IPR036775">
    <property type="entry name" value="DNA_pol_Y-fam_lit_finger_sf"/>
</dbReference>
<accession>A0ABT7INE5</accession>
<dbReference type="CDD" id="cd03586">
    <property type="entry name" value="PolY_Pol_IV_kappa"/>
    <property type="match status" value="1"/>
</dbReference>
<dbReference type="EC" id="2.7.7.7" evidence="15"/>
<reference evidence="17" key="1">
    <citation type="submission" date="2023-03" db="EMBL/GenBank/DDBJ databases">
        <title>Mesosutterella sp. nov. isolated from porcine feces.</title>
        <authorList>
            <person name="Yu S."/>
        </authorList>
    </citation>
    <scope>NUCLEOTIDE SEQUENCE</scope>
    <source>
        <strain evidence="17">AGMB02718</strain>
    </source>
</reference>
<comment type="catalytic activity">
    <reaction evidence="14 15">
        <text>DNA(n) + a 2'-deoxyribonucleoside 5'-triphosphate = DNA(n+1) + diphosphate</text>
        <dbReference type="Rhea" id="RHEA:22508"/>
        <dbReference type="Rhea" id="RHEA-COMP:17339"/>
        <dbReference type="Rhea" id="RHEA-COMP:17340"/>
        <dbReference type="ChEBI" id="CHEBI:33019"/>
        <dbReference type="ChEBI" id="CHEBI:61560"/>
        <dbReference type="ChEBI" id="CHEBI:173112"/>
        <dbReference type="EC" id="2.7.7.7"/>
    </reaction>
</comment>
<dbReference type="SUPFAM" id="SSF100879">
    <property type="entry name" value="Lesion bypass DNA polymerase (Y-family), little finger domain"/>
    <property type="match status" value="1"/>
</dbReference>
<comment type="cofactor">
    <cofactor evidence="15">
        <name>Mg(2+)</name>
        <dbReference type="ChEBI" id="CHEBI:18420"/>
    </cofactor>
    <text evidence="15">Binds 2 magnesium ions per subunit.</text>
</comment>
<dbReference type="PANTHER" id="PTHR11076:SF33">
    <property type="entry name" value="DNA POLYMERASE KAPPA"/>
    <property type="match status" value="1"/>
</dbReference>
<evidence type="ECO:0000256" key="5">
    <source>
        <dbReference type="ARBA" id="ARBA00022679"/>
    </source>
</evidence>
<evidence type="ECO:0000313" key="17">
    <source>
        <dbReference type="EMBL" id="MDL2059418.1"/>
    </source>
</evidence>
<keyword evidence="11 15" id="KW-0239">DNA-directed DNA polymerase</keyword>
<dbReference type="InterPro" id="IPR043502">
    <property type="entry name" value="DNA/RNA_pol_sf"/>
</dbReference>
<gene>
    <name evidence="15 17" type="primary">dinB</name>
    <name evidence="17" type="ORF">MUN46_005670</name>
</gene>
<keyword evidence="18" id="KW-1185">Reference proteome</keyword>
<keyword evidence="10 15" id="KW-0460">Magnesium</keyword>
<dbReference type="Proteomes" id="UP001165481">
    <property type="component" value="Unassembled WGS sequence"/>
</dbReference>
<comment type="subunit">
    <text evidence="15">Monomer.</text>
</comment>
<dbReference type="InterPro" id="IPR022880">
    <property type="entry name" value="DNApol_IV"/>
</dbReference>
<dbReference type="Pfam" id="PF21999">
    <property type="entry name" value="IMS_HHH_1"/>
    <property type="match status" value="1"/>
</dbReference>
<evidence type="ECO:0000256" key="4">
    <source>
        <dbReference type="ARBA" id="ARBA00022490"/>
    </source>
</evidence>
<dbReference type="InterPro" id="IPR043128">
    <property type="entry name" value="Rev_trsase/Diguanyl_cyclase"/>
</dbReference>
<dbReference type="RefSeq" id="WP_243376671.1">
    <property type="nucleotide sequence ID" value="NZ_JAKZJU020000001.1"/>
</dbReference>
<dbReference type="Gene3D" id="3.30.1490.100">
    <property type="entry name" value="DNA polymerase, Y-family, little finger domain"/>
    <property type="match status" value="1"/>
</dbReference>
<comment type="function">
    <text evidence="15">Poorly processive, error-prone DNA polymerase involved in untargeted mutagenesis. Copies undamaged DNA at stalled replication forks, which arise in vivo from mismatched or misaligned primer ends. These misaligned primers can be extended by PolIV. Exhibits no 3'-5' exonuclease (proofreading) activity. May be involved in translesional synthesis, in conjunction with the beta clamp from PolIII.</text>
</comment>
<keyword evidence="12 15" id="KW-0238">DNA-binding</keyword>
<evidence type="ECO:0000256" key="7">
    <source>
        <dbReference type="ARBA" id="ARBA00022705"/>
    </source>
</evidence>
<evidence type="ECO:0000259" key="16">
    <source>
        <dbReference type="PROSITE" id="PS50173"/>
    </source>
</evidence>
<evidence type="ECO:0000256" key="11">
    <source>
        <dbReference type="ARBA" id="ARBA00022932"/>
    </source>
</evidence>
<comment type="subcellular location">
    <subcellularLocation>
        <location evidence="1 15">Cytoplasm</location>
    </subcellularLocation>
</comment>
<feature type="binding site" evidence="15">
    <location>
        <position position="106"/>
    </location>
    <ligand>
        <name>Mg(2+)</name>
        <dbReference type="ChEBI" id="CHEBI:18420"/>
    </ligand>
</feature>
<proteinExistence type="inferred from homology"/>
<dbReference type="InterPro" id="IPR053848">
    <property type="entry name" value="IMS_HHH_1"/>
</dbReference>
<evidence type="ECO:0000256" key="6">
    <source>
        <dbReference type="ARBA" id="ARBA00022695"/>
    </source>
</evidence>
<evidence type="ECO:0000256" key="13">
    <source>
        <dbReference type="ARBA" id="ARBA00023204"/>
    </source>
</evidence>
<dbReference type="Gene3D" id="1.10.150.20">
    <property type="entry name" value="5' to 3' exonuclease, C-terminal subdomain"/>
    <property type="match status" value="1"/>
</dbReference>